<reference evidence="1 2" key="2">
    <citation type="journal article" date="2007" name="PLoS Biol.">
        <title>Principles of genome evolution in the Drosophila melanogaster species group.</title>
        <authorList>
            <person name="Ranz J.M."/>
            <person name="Maurin D."/>
            <person name="Chan Y.S."/>
            <person name="von Grotthuss M."/>
            <person name="Hillier L.W."/>
            <person name="Roote J."/>
            <person name="Ashburner M."/>
            <person name="Bergman C.M."/>
        </authorList>
    </citation>
    <scope>NUCLEOTIDE SEQUENCE [LARGE SCALE GENOMIC DNA]</scope>
    <source>
        <strain evidence="2">Tai18E2 / Tucson 14021-0261.01</strain>
    </source>
</reference>
<name>A0A0R1DU28_DROYA</name>
<keyword evidence="2" id="KW-1185">Reference proteome</keyword>
<evidence type="ECO:0000313" key="1">
    <source>
        <dbReference type="EMBL" id="KRK00633.1"/>
    </source>
</evidence>
<dbReference type="EMBL" id="CM000158">
    <property type="protein sequence ID" value="KRK00633.1"/>
    <property type="molecule type" value="Genomic_DNA"/>
</dbReference>
<dbReference type="AlphaFoldDB" id="A0A0R1DU28"/>
<dbReference type="Proteomes" id="UP000002282">
    <property type="component" value="Chromosome 2R"/>
</dbReference>
<accession>A0A0R1DU28</accession>
<protein>
    <submittedName>
        <fullName evidence="1">Uncharacterized protein</fullName>
    </submittedName>
</protein>
<proteinExistence type="predicted"/>
<evidence type="ECO:0000313" key="2">
    <source>
        <dbReference type="Proteomes" id="UP000002282"/>
    </source>
</evidence>
<gene>
    <name evidence="1" type="primary">Dyak\GE28033</name>
    <name evidence="1" type="synonym">GE28033</name>
    <name evidence="1" type="ORF">Dyak_GE28033</name>
</gene>
<dbReference type="KEGG" id="dya:Dyak_GE28033"/>
<reference evidence="1 2" key="1">
    <citation type="journal article" date="2007" name="Nature">
        <title>Evolution of genes and genomes on the Drosophila phylogeny.</title>
        <authorList>
            <consortium name="Drosophila 12 Genomes Consortium"/>
            <person name="Clark A.G."/>
            <person name="Eisen M.B."/>
            <person name="Smith D.R."/>
            <person name="Bergman C.M."/>
            <person name="Oliver B."/>
            <person name="Markow T.A."/>
            <person name="Kaufman T.C."/>
            <person name="Kellis M."/>
            <person name="Gelbart W."/>
            <person name="Iyer V.N."/>
            <person name="Pollard D.A."/>
            <person name="Sackton T.B."/>
            <person name="Larracuente A.M."/>
            <person name="Singh N.D."/>
            <person name="Abad J.P."/>
            <person name="Abt D.N."/>
            <person name="Adryan B."/>
            <person name="Aguade M."/>
            <person name="Akashi H."/>
            <person name="Anderson W.W."/>
            <person name="Aquadro C.F."/>
            <person name="Ardell D.H."/>
            <person name="Arguello R."/>
            <person name="Artieri C.G."/>
            <person name="Barbash D.A."/>
            <person name="Barker D."/>
            <person name="Barsanti P."/>
            <person name="Batterham P."/>
            <person name="Batzoglou S."/>
            <person name="Begun D."/>
            <person name="Bhutkar A."/>
            <person name="Blanco E."/>
            <person name="Bosak S.A."/>
            <person name="Bradley R.K."/>
            <person name="Brand A.D."/>
            <person name="Brent M.R."/>
            <person name="Brooks A.N."/>
            <person name="Brown R.H."/>
            <person name="Butlin R.K."/>
            <person name="Caggese C."/>
            <person name="Calvi B.R."/>
            <person name="Bernardo de Carvalho A."/>
            <person name="Caspi A."/>
            <person name="Castrezana S."/>
            <person name="Celniker S.E."/>
            <person name="Chang J.L."/>
            <person name="Chapple C."/>
            <person name="Chatterji S."/>
            <person name="Chinwalla A."/>
            <person name="Civetta A."/>
            <person name="Clifton S.W."/>
            <person name="Comeron J.M."/>
            <person name="Costello J.C."/>
            <person name="Coyne J.A."/>
            <person name="Daub J."/>
            <person name="David R.G."/>
            <person name="Delcher A.L."/>
            <person name="Delehaunty K."/>
            <person name="Do C.B."/>
            <person name="Ebling H."/>
            <person name="Edwards K."/>
            <person name="Eickbush T."/>
            <person name="Evans J.D."/>
            <person name="Filipski A."/>
            <person name="Findeiss S."/>
            <person name="Freyhult E."/>
            <person name="Fulton L."/>
            <person name="Fulton R."/>
            <person name="Garcia A.C."/>
            <person name="Gardiner A."/>
            <person name="Garfield D.A."/>
            <person name="Garvin B.E."/>
            <person name="Gibson G."/>
            <person name="Gilbert D."/>
            <person name="Gnerre S."/>
            <person name="Godfrey J."/>
            <person name="Good R."/>
            <person name="Gotea V."/>
            <person name="Gravely B."/>
            <person name="Greenberg A.J."/>
            <person name="Griffiths-Jones S."/>
            <person name="Gross S."/>
            <person name="Guigo R."/>
            <person name="Gustafson E.A."/>
            <person name="Haerty W."/>
            <person name="Hahn M.W."/>
            <person name="Halligan D.L."/>
            <person name="Halpern A.L."/>
            <person name="Halter G.M."/>
            <person name="Han M.V."/>
            <person name="Heger A."/>
            <person name="Hillier L."/>
            <person name="Hinrichs A.S."/>
            <person name="Holmes I."/>
            <person name="Hoskins R.A."/>
            <person name="Hubisz M.J."/>
            <person name="Hultmark D."/>
            <person name="Huntley M.A."/>
            <person name="Jaffe D.B."/>
            <person name="Jagadeeshan S."/>
            <person name="Jeck W.R."/>
            <person name="Johnson J."/>
            <person name="Jones C.D."/>
            <person name="Jordan W.C."/>
            <person name="Karpen G.H."/>
            <person name="Kataoka E."/>
            <person name="Keightley P.D."/>
            <person name="Kheradpour P."/>
            <person name="Kirkness E.F."/>
            <person name="Koerich L.B."/>
            <person name="Kristiansen K."/>
            <person name="Kudrna D."/>
            <person name="Kulathinal R.J."/>
            <person name="Kumar S."/>
            <person name="Kwok R."/>
            <person name="Lander E."/>
            <person name="Langley C.H."/>
            <person name="Lapoint R."/>
            <person name="Lazzaro B.P."/>
            <person name="Lee S.J."/>
            <person name="Levesque L."/>
            <person name="Li R."/>
            <person name="Lin C.F."/>
            <person name="Lin M.F."/>
            <person name="Lindblad-Toh K."/>
            <person name="Llopart A."/>
            <person name="Long M."/>
            <person name="Low L."/>
            <person name="Lozovsky E."/>
            <person name="Lu J."/>
            <person name="Luo M."/>
            <person name="Machado C.A."/>
            <person name="Makalowski W."/>
            <person name="Marzo M."/>
            <person name="Matsuda M."/>
            <person name="Matzkin L."/>
            <person name="McAllister B."/>
            <person name="McBride C.S."/>
            <person name="McKernan B."/>
            <person name="McKernan K."/>
            <person name="Mendez-Lago M."/>
            <person name="Minx P."/>
            <person name="Mollenhauer M.U."/>
            <person name="Montooth K."/>
            <person name="Mount S.M."/>
            <person name="Mu X."/>
            <person name="Myers E."/>
            <person name="Negre B."/>
            <person name="Newfeld S."/>
            <person name="Nielsen R."/>
            <person name="Noor M.A."/>
            <person name="O'Grady P."/>
            <person name="Pachter L."/>
            <person name="Papaceit M."/>
            <person name="Parisi M.J."/>
            <person name="Parisi M."/>
            <person name="Parts L."/>
            <person name="Pedersen J.S."/>
            <person name="Pesole G."/>
            <person name="Phillippy A.M."/>
            <person name="Ponting C.P."/>
            <person name="Pop M."/>
            <person name="Porcelli D."/>
            <person name="Powell J.R."/>
            <person name="Prohaska S."/>
            <person name="Pruitt K."/>
            <person name="Puig M."/>
            <person name="Quesneville H."/>
            <person name="Ram K.R."/>
            <person name="Rand D."/>
            <person name="Rasmussen M.D."/>
            <person name="Reed L.K."/>
            <person name="Reenan R."/>
            <person name="Reily A."/>
            <person name="Remington K.A."/>
            <person name="Rieger T.T."/>
            <person name="Ritchie M.G."/>
            <person name="Robin C."/>
            <person name="Rogers Y.H."/>
            <person name="Rohde C."/>
            <person name="Rozas J."/>
            <person name="Rubenfield M.J."/>
            <person name="Ruiz A."/>
            <person name="Russo S."/>
            <person name="Salzberg S.L."/>
            <person name="Sanchez-Gracia A."/>
            <person name="Saranga D.J."/>
            <person name="Sato H."/>
            <person name="Schaeffer S.W."/>
            <person name="Schatz M.C."/>
            <person name="Schlenke T."/>
            <person name="Schwartz R."/>
            <person name="Segarra C."/>
            <person name="Singh R.S."/>
            <person name="Sirot L."/>
            <person name="Sirota M."/>
            <person name="Sisneros N.B."/>
            <person name="Smith C.D."/>
            <person name="Smith T.F."/>
            <person name="Spieth J."/>
            <person name="Stage D.E."/>
            <person name="Stark A."/>
            <person name="Stephan W."/>
            <person name="Strausberg R.L."/>
            <person name="Strempel S."/>
            <person name="Sturgill D."/>
            <person name="Sutton G."/>
            <person name="Sutton G.G."/>
            <person name="Tao W."/>
            <person name="Teichmann S."/>
            <person name="Tobari Y.N."/>
            <person name="Tomimura Y."/>
            <person name="Tsolas J.M."/>
            <person name="Valente V.L."/>
            <person name="Venter E."/>
            <person name="Venter J.C."/>
            <person name="Vicario S."/>
            <person name="Vieira F.G."/>
            <person name="Vilella A.J."/>
            <person name="Villasante A."/>
            <person name="Walenz B."/>
            <person name="Wang J."/>
            <person name="Wasserman M."/>
            <person name="Watts T."/>
            <person name="Wilson D."/>
            <person name="Wilson R.K."/>
            <person name="Wing R.A."/>
            <person name="Wolfner M.F."/>
            <person name="Wong A."/>
            <person name="Wong G.K."/>
            <person name="Wu C.I."/>
            <person name="Wu G."/>
            <person name="Yamamoto D."/>
            <person name="Yang H.P."/>
            <person name="Yang S.P."/>
            <person name="Yorke J.A."/>
            <person name="Yoshida K."/>
            <person name="Zdobnov E."/>
            <person name="Zhang P."/>
            <person name="Zhang Y."/>
            <person name="Zimin A.V."/>
            <person name="Baldwin J."/>
            <person name="Abdouelleil A."/>
            <person name="Abdulkadir J."/>
            <person name="Abebe A."/>
            <person name="Abera B."/>
            <person name="Abreu J."/>
            <person name="Acer S.C."/>
            <person name="Aftuck L."/>
            <person name="Alexander A."/>
            <person name="An P."/>
            <person name="Anderson E."/>
            <person name="Anderson S."/>
            <person name="Arachi H."/>
            <person name="Azer M."/>
            <person name="Bachantsang P."/>
            <person name="Barry A."/>
            <person name="Bayul T."/>
            <person name="Berlin A."/>
            <person name="Bessette D."/>
            <person name="Bloom T."/>
            <person name="Blye J."/>
            <person name="Boguslavskiy L."/>
            <person name="Bonnet C."/>
            <person name="Boukhgalter B."/>
            <person name="Bourzgui I."/>
            <person name="Brown A."/>
            <person name="Cahill P."/>
            <person name="Channer S."/>
            <person name="Cheshatsang Y."/>
            <person name="Chuda L."/>
            <person name="Citroen M."/>
            <person name="Collymore A."/>
            <person name="Cooke P."/>
            <person name="Costello M."/>
            <person name="D'Aco K."/>
            <person name="Daza R."/>
            <person name="De Haan G."/>
            <person name="DeGray S."/>
            <person name="DeMaso C."/>
            <person name="Dhargay N."/>
            <person name="Dooley K."/>
            <person name="Dooley E."/>
            <person name="Doricent M."/>
            <person name="Dorje P."/>
            <person name="Dorjee K."/>
            <person name="Dupes A."/>
            <person name="Elong R."/>
            <person name="Falk J."/>
            <person name="Farina A."/>
            <person name="Faro S."/>
            <person name="Ferguson D."/>
            <person name="Fisher S."/>
            <person name="Foley C.D."/>
            <person name="Franke A."/>
            <person name="Friedrich D."/>
            <person name="Gadbois L."/>
            <person name="Gearin G."/>
            <person name="Gearin C.R."/>
            <person name="Giannoukos G."/>
            <person name="Goode T."/>
            <person name="Graham J."/>
            <person name="Grandbois E."/>
            <person name="Grewal S."/>
            <person name="Gyaltsen K."/>
            <person name="Hafez N."/>
            <person name="Hagos B."/>
            <person name="Hall J."/>
            <person name="Henson C."/>
            <person name="Hollinger A."/>
            <person name="Honan T."/>
            <person name="Huard M.D."/>
            <person name="Hughes L."/>
            <person name="Hurhula B."/>
            <person name="Husby M.E."/>
            <person name="Kamat A."/>
            <person name="Kanga B."/>
            <person name="Kashin S."/>
            <person name="Khazanovich D."/>
            <person name="Kisner P."/>
            <person name="Lance K."/>
            <person name="Lara M."/>
            <person name="Lee W."/>
            <person name="Lennon N."/>
            <person name="Letendre F."/>
            <person name="LeVine R."/>
            <person name="Lipovsky A."/>
            <person name="Liu X."/>
            <person name="Liu J."/>
            <person name="Liu S."/>
            <person name="Lokyitsang T."/>
            <person name="Lokyitsang Y."/>
            <person name="Lubonja R."/>
            <person name="Lui A."/>
            <person name="MacDonald P."/>
            <person name="Magnisalis V."/>
            <person name="Maru K."/>
            <person name="Matthews C."/>
            <person name="McCusker W."/>
            <person name="McDonough S."/>
            <person name="Mehta T."/>
            <person name="Meldrim J."/>
            <person name="Meneus L."/>
            <person name="Mihai O."/>
            <person name="Mihalev A."/>
            <person name="Mihova T."/>
            <person name="Mittelman R."/>
            <person name="Mlenga V."/>
            <person name="Montmayeur A."/>
            <person name="Mulrain L."/>
            <person name="Navidi A."/>
            <person name="Naylor J."/>
            <person name="Negash T."/>
            <person name="Nguyen T."/>
            <person name="Nguyen N."/>
            <person name="Nicol R."/>
            <person name="Norbu C."/>
            <person name="Norbu N."/>
            <person name="Novod N."/>
            <person name="O'Neill B."/>
            <person name="Osman S."/>
            <person name="Markiewicz E."/>
            <person name="Oyono O.L."/>
            <person name="Patti C."/>
            <person name="Phunkhang P."/>
            <person name="Pierre F."/>
            <person name="Priest M."/>
            <person name="Raghuraman S."/>
            <person name="Rege F."/>
            <person name="Reyes R."/>
            <person name="Rise C."/>
            <person name="Rogov P."/>
            <person name="Ross K."/>
            <person name="Ryan E."/>
            <person name="Settipalli S."/>
            <person name="Shea T."/>
            <person name="Sherpa N."/>
            <person name="Shi L."/>
            <person name="Shih D."/>
            <person name="Sparrow T."/>
            <person name="Spaulding J."/>
            <person name="Stalker J."/>
            <person name="Stange-Thomann N."/>
            <person name="Stavropoulos S."/>
            <person name="Stone C."/>
            <person name="Strader C."/>
            <person name="Tesfaye S."/>
            <person name="Thomson T."/>
            <person name="Thoulutsang Y."/>
            <person name="Thoulutsang D."/>
            <person name="Topham K."/>
            <person name="Topping I."/>
            <person name="Tsamla T."/>
            <person name="Vassiliev H."/>
            <person name="Vo A."/>
            <person name="Wangchuk T."/>
            <person name="Wangdi T."/>
            <person name="Weiand M."/>
            <person name="Wilkinson J."/>
            <person name="Wilson A."/>
            <person name="Yadav S."/>
            <person name="Young G."/>
            <person name="Yu Q."/>
            <person name="Zembek L."/>
            <person name="Zhong D."/>
            <person name="Zimmer A."/>
            <person name="Zwirko Z."/>
            <person name="Jaffe D.B."/>
            <person name="Alvarez P."/>
            <person name="Brockman W."/>
            <person name="Butler J."/>
            <person name="Chin C."/>
            <person name="Gnerre S."/>
            <person name="Grabherr M."/>
            <person name="Kleber M."/>
            <person name="Mauceli E."/>
            <person name="MacCallum I."/>
        </authorList>
    </citation>
    <scope>NUCLEOTIDE SEQUENCE [LARGE SCALE GENOMIC DNA]</scope>
    <source>
        <strain evidence="2">Tai18E2 / Tucson 14021-0261.01</strain>
    </source>
</reference>
<sequence length="82" mass="8792">MLCLGPTLVQFVQDFSFLSGGIWVGKRCHGFIRSIVGEVRICGDVFSVLLLPGKKSNSGVMLLTFCQASSAALRIQKDEGAS</sequence>
<organism evidence="1 2">
    <name type="scientific">Drosophila yakuba</name>
    <name type="common">Fruit fly</name>
    <dbReference type="NCBI Taxonomy" id="7245"/>
    <lineage>
        <taxon>Eukaryota</taxon>
        <taxon>Metazoa</taxon>
        <taxon>Ecdysozoa</taxon>
        <taxon>Arthropoda</taxon>
        <taxon>Hexapoda</taxon>
        <taxon>Insecta</taxon>
        <taxon>Pterygota</taxon>
        <taxon>Neoptera</taxon>
        <taxon>Endopterygota</taxon>
        <taxon>Diptera</taxon>
        <taxon>Brachycera</taxon>
        <taxon>Muscomorpha</taxon>
        <taxon>Ephydroidea</taxon>
        <taxon>Drosophilidae</taxon>
        <taxon>Drosophila</taxon>
        <taxon>Sophophora</taxon>
    </lineage>
</organism>